<gene>
    <name evidence="2" type="ORF">PHATRDRAFT_49297</name>
</gene>
<reference evidence="3" key="2">
    <citation type="submission" date="2008-08" db="EMBL/GenBank/DDBJ databases">
        <authorList>
            <consortium name="Diatom Consortium"/>
            <person name="Grigoriev I."/>
            <person name="Grimwood J."/>
            <person name="Kuo A."/>
            <person name="Otillar R.P."/>
            <person name="Salamov A."/>
            <person name="Detter J.C."/>
            <person name="Lindquist E."/>
            <person name="Shapiro H."/>
            <person name="Lucas S."/>
            <person name="Glavina del Rio T."/>
            <person name="Pitluck S."/>
            <person name="Rokhsar D."/>
            <person name="Bowler C."/>
        </authorList>
    </citation>
    <scope>GENOME REANNOTATION</scope>
    <source>
        <strain evidence="3">CCAP 1055/1</strain>
    </source>
</reference>
<accession>B7GA49</accession>
<dbReference type="EMBL" id="CM000623">
    <property type="protein sequence ID" value="EEC44676.1"/>
    <property type="molecule type" value="Genomic_DNA"/>
</dbReference>
<feature type="signal peptide" evidence="1">
    <location>
        <begin position="1"/>
        <end position="22"/>
    </location>
</feature>
<evidence type="ECO:0000313" key="2">
    <source>
        <dbReference type="EMBL" id="EEC44676.1"/>
    </source>
</evidence>
<dbReference type="RefSeq" id="XP_002184007.1">
    <property type="nucleotide sequence ID" value="XM_002183971.1"/>
</dbReference>
<dbReference type="PaxDb" id="2850-Phatr49297"/>
<protein>
    <submittedName>
        <fullName evidence="2">Uncharacterized protein</fullName>
    </submittedName>
</protein>
<evidence type="ECO:0000256" key="1">
    <source>
        <dbReference type="SAM" id="SignalP"/>
    </source>
</evidence>
<name>B7GA49_PHATC</name>
<keyword evidence="1" id="KW-0732">Signal</keyword>
<organism evidence="2 3">
    <name type="scientific">Phaeodactylum tricornutum (strain CCAP 1055/1)</name>
    <dbReference type="NCBI Taxonomy" id="556484"/>
    <lineage>
        <taxon>Eukaryota</taxon>
        <taxon>Sar</taxon>
        <taxon>Stramenopiles</taxon>
        <taxon>Ochrophyta</taxon>
        <taxon>Bacillariophyta</taxon>
        <taxon>Bacillariophyceae</taxon>
        <taxon>Bacillariophycidae</taxon>
        <taxon>Naviculales</taxon>
        <taxon>Phaeodactylaceae</taxon>
        <taxon>Phaeodactylum</taxon>
    </lineage>
</organism>
<dbReference type="KEGG" id="pti:PHATRDRAFT_49297"/>
<dbReference type="HOGENOM" id="CLU_055926_0_0_1"/>
<feature type="chain" id="PRO_5002855999" evidence="1">
    <location>
        <begin position="23"/>
        <end position="384"/>
    </location>
</feature>
<proteinExistence type="predicted"/>
<dbReference type="InParanoid" id="B7GA49"/>
<dbReference type="Proteomes" id="UP000000759">
    <property type="component" value="Chromosome 21"/>
</dbReference>
<reference evidence="2 3" key="1">
    <citation type="journal article" date="2008" name="Nature">
        <title>The Phaeodactylum genome reveals the evolutionary history of diatom genomes.</title>
        <authorList>
            <person name="Bowler C."/>
            <person name="Allen A.E."/>
            <person name="Badger J.H."/>
            <person name="Grimwood J."/>
            <person name="Jabbari K."/>
            <person name="Kuo A."/>
            <person name="Maheswari U."/>
            <person name="Martens C."/>
            <person name="Maumus F."/>
            <person name="Otillar R.P."/>
            <person name="Rayko E."/>
            <person name="Salamov A."/>
            <person name="Vandepoele K."/>
            <person name="Beszteri B."/>
            <person name="Gruber A."/>
            <person name="Heijde M."/>
            <person name="Katinka M."/>
            <person name="Mock T."/>
            <person name="Valentin K."/>
            <person name="Verret F."/>
            <person name="Berges J.A."/>
            <person name="Brownlee C."/>
            <person name="Cadoret J.P."/>
            <person name="Chiovitti A."/>
            <person name="Choi C.J."/>
            <person name="Coesel S."/>
            <person name="De Martino A."/>
            <person name="Detter J.C."/>
            <person name="Durkin C."/>
            <person name="Falciatore A."/>
            <person name="Fournet J."/>
            <person name="Haruta M."/>
            <person name="Huysman M.J."/>
            <person name="Jenkins B.D."/>
            <person name="Jiroutova K."/>
            <person name="Jorgensen R.E."/>
            <person name="Joubert Y."/>
            <person name="Kaplan A."/>
            <person name="Kroger N."/>
            <person name="Kroth P.G."/>
            <person name="La Roche J."/>
            <person name="Lindquist E."/>
            <person name="Lommer M."/>
            <person name="Martin-Jezequel V."/>
            <person name="Lopez P.J."/>
            <person name="Lucas S."/>
            <person name="Mangogna M."/>
            <person name="McGinnis K."/>
            <person name="Medlin L.K."/>
            <person name="Montsant A."/>
            <person name="Oudot-Le Secq M.P."/>
            <person name="Napoli C."/>
            <person name="Obornik M."/>
            <person name="Parker M.S."/>
            <person name="Petit J.L."/>
            <person name="Porcel B.M."/>
            <person name="Poulsen N."/>
            <person name="Robison M."/>
            <person name="Rychlewski L."/>
            <person name="Rynearson T.A."/>
            <person name="Schmutz J."/>
            <person name="Shapiro H."/>
            <person name="Siaut M."/>
            <person name="Stanley M."/>
            <person name="Sussman M.R."/>
            <person name="Taylor A.R."/>
            <person name="Vardi A."/>
            <person name="von Dassow P."/>
            <person name="Vyverman W."/>
            <person name="Willis A."/>
            <person name="Wyrwicz L.S."/>
            <person name="Rokhsar D.S."/>
            <person name="Weissenbach J."/>
            <person name="Armbrust E.V."/>
            <person name="Green B.R."/>
            <person name="Van de Peer Y."/>
            <person name="Grigoriev I.V."/>
        </authorList>
    </citation>
    <scope>NUCLEOTIDE SEQUENCE [LARGE SCALE GENOMIC DNA]</scope>
    <source>
        <strain evidence="2 3">CCAP 1055/1</strain>
    </source>
</reference>
<dbReference type="AlphaFoldDB" id="B7GA49"/>
<evidence type="ECO:0000313" key="3">
    <source>
        <dbReference type="Proteomes" id="UP000000759"/>
    </source>
</evidence>
<dbReference type="GeneID" id="7195471"/>
<keyword evidence="3" id="KW-1185">Reference proteome</keyword>
<sequence>MARFLSLVRSALLLAVLPMASSDMHTFDSEHGVPTHRDMQSSAYSITFDSVTNSGNNVTVTFNHGNGGAGEFEIYVKTGSATTSQYNLTCYSEGGTLFSGDGISSLTPTIGTASSTFEFSFDDNVDETDPFYFGDVNTLVEGTAQLILCVKFTLTEVVDSSPIDVNYREVAIAIDITLDGDLATNSTQAFEVSAAEVSVDQDGTIEYTAKAELCSSFSGTVTPGVAVPICIKTSDYPLSRIISVQDLSFKSGSITQDIRSEGADATGAGNFYGLIASTADGHCVINECIQYDVLVYAIFATGDDLQVDILGNVVLGIGDSRRTLRARLEPSRNLQEIVRTRAFRSTIYLPGLSSGSVARSSLSGSWTAPVLALGSLLLSLIFLQ</sequence>